<evidence type="ECO:0000259" key="8">
    <source>
        <dbReference type="Pfam" id="PF16875"/>
    </source>
</evidence>
<dbReference type="FunFam" id="3.20.20.70:FF:000118">
    <property type="entry name" value="Alpha-galactosidase"/>
    <property type="match status" value="1"/>
</dbReference>
<dbReference type="PIRSF" id="PIRSF005536">
    <property type="entry name" value="Agal"/>
    <property type="match status" value="1"/>
</dbReference>
<evidence type="ECO:0000313" key="9">
    <source>
        <dbReference type="EMBL" id="HIR47030.1"/>
    </source>
</evidence>
<dbReference type="InterPro" id="IPR038417">
    <property type="entry name" value="Alpga-gal_N_sf"/>
</dbReference>
<dbReference type="InterPro" id="IPR002252">
    <property type="entry name" value="Glyco_hydro_36"/>
</dbReference>
<reference evidence="9" key="1">
    <citation type="submission" date="2020-10" db="EMBL/GenBank/DDBJ databases">
        <authorList>
            <person name="Gilroy R."/>
        </authorList>
    </citation>
    <scope>NUCLEOTIDE SEQUENCE</scope>
    <source>
        <strain evidence="9">ChiSxjej1B13-7958</strain>
    </source>
</reference>
<dbReference type="InterPro" id="IPR031704">
    <property type="entry name" value="Glyco_hydro_36_N"/>
</dbReference>
<reference evidence="9" key="2">
    <citation type="journal article" date="2021" name="PeerJ">
        <title>Extensive microbial diversity within the chicken gut microbiome revealed by metagenomics and culture.</title>
        <authorList>
            <person name="Gilroy R."/>
            <person name="Ravi A."/>
            <person name="Getino M."/>
            <person name="Pursley I."/>
            <person name="Horton D.L."/>
            <person name="Alikhan N.F."/>
            <person name="Baker D."/>
            <person name="Gharbi K."/>
            <person name="Hall N."/>
            <person name="Watson M."/>
            <person name="Adriaenssens E.M."/>
            <person name="Foster-Nyarko E."/>
            <person name="Jarju S."/>
            <person name="Secka A."/>
            <person name="Antonio M."/>
            <person name="Oren A."/>
            <person name="Chaudhuri R.R."/>
            <person name="La Ragione R."/>
            <person name="Hildebrand F."/>
            <person name="Pallen M.J."/>
        </authorList>
    </citation>
    <scope>NUCLEOTIDE SEQUENCE</scope>
    <source>
        <strain evidence="9">ChiSxjej1B13-7958</strain>
    </source>
</reference>
<dbReference type="Pfam" id="PF16875">
    <property type="entry name" value="Glyco_hydro_36N"/>
    <property type="match status" value="1"/>
</dbReference>
<dbReference type="EMBL" id="DVGZ01000052">
    <property type="protein sequence ID" value="HIR47030.1"/>
    <property type="molecule type" value="Genomic_DNA"/>
</dbReference>
<feature type="active site" description="Nucleophile" evidence="6">
    <location>
        <position position="476"/>
    </location>
</feature>
<dbReference type="EC" id="3.2.1.22" evidence="2 5"/>
<evidence type="ECO:0000256" key="4">
    <source>
        <dbReference type="ARBA" id="ARBA00023295"/>
    </source>
</evidence>
<dbReference type="InterPro" id="IPR013780">
    <property type="entry name" value="Glyco_hydro_b"/>
</dbReference>
<keyword evidence="3 5" id="KW-0378">Hydrolase</keyword>
<organism evidence="9 10">
    <name type="scientific">Candidatus Caccousia avicola</name>
    <dbReference type="NCBI Taxonomy" id="2840721"/>
    <lineage>
        <taxon>Bacteria</taxon>
        <taxon>Bacillati</taxon>
        <taxon>Bacillota</taxon>
        <taxon>Clostridia</taxon>
        <taxon>Eubacteriales</taxon>
        <taxon>Oscillospiraceae</taxon>
        <taxon>Oscillospiraceae incertae sedis</taxon>
        <taxon>Candidatus Caccousia</taxon>
    </lineage>
</organism>
<protein>
    <recommendedName>
        <fullName evidence="2 5">Alpha-galactosidase</fullName>
        <ecNumber evidence="2 5">3.2.1.22</ecNumber>
    </recommendedName>
</protein>
<evidence type="ECO:0000256" key="2">
    <source>
        <dbReference type="ARBA" id="ARBA00012755"/>
    </source>
</evidence>
<dbReference type="PANTHER" id="PTHR43053">
    <property type="entry name" value="GLYCOSIDASE FAMILY 31"/>
    <property type="match status" value="1"/>
</dbReference>
<dbReference type="Pfam" id="PF02065">
    <property type="entry name" value="Melibiase"/>
    <property type="match status" value="1"/>
</dbReference>
<evidence type="ECO:0000256" key="5">
    <source>
        <dbReference type="PIRNR" id="PIRNR005536"/>
    </source>
</evidence>
<dbReference type="GO" id="GO:0016052">
    <property type="term" value="P:carbohydrate catabolic process"/>
    <property type="evidence" value="ECO:0007669"/>
    <property type="project" value="InterPro"/>
</dbReference>
<dbReference type="Gene3D" id="3.20.20.70">
    <property type="entry name" value="Aldolase class I"/>
    <property type="match status" value="1"/>
</dbReference>
<dbReference type="PROSITE" id="PS00512">
    <property type="entry name" value="ALPHA_GALACTOSIDASE"/>
    <property type="match status" value="1"/>
</dbReference>
<comment type="caution">
    <text evidence="9">The sequence shown here is derived from an EMBL/GenBank/DDBJ whole genome shotgun (WGS) entry which is preliminary data.</text>
</comment>
<dbReference type="InterPro" id="IPR000111">
    <property type="entry name" value="Glyco_hydro_27/36_CS"/>
</dbReference>
<feature type="domain" description="Glycosyl hydrolase family 36 N-terminal" evidence="8">
    <location>
        <begin position="29"/>
        <end position="283"/>
    </location>
</feature>
<dbReference type="InterPro" id="IPR017853">
    <property type="entry name" value="GH"/>
</dbReference>
<dbReference type="Pfam" id="PF16874">
    <property type="entry name" value="Glyco_hydro_36C"/>
    <property type="match status" value="1"/>
</dbReference>
<dbReference type="Gene3D" id="2.60.40.1180">
    <property type="entry name" value="Golgi alpha-mannosidase II"/>
    <property type="match status" value="1"/>
</dbReference>
<dbReference type="InterPro" id="IPR050985">
    <property type="entry name" value="Alpha-glycosidase_related"/>
</dbReference>
<evidence type="ECO:0000313" key="10">
    <source>
        <dbReference type="Proteomes" id="UP000824242"/>
    </source>
</evidence>
<name>A0A9D1AN04_9FIRM</name>
<gene>
    <name evidence="9" type="ORF">IAB89_05145</name>
</gene>
<dbReference type="PANTHER" id="PTHR43053:SF3">
    <property type="entry name" value="ALPHA-GALACTOSIDASE C-RELATED"/>
    <property type="match status" value="1"/>
</dbReference>
<evidence type="ECO:0000259" key="7">
    <source>
        <dbReference type="Pfam" id="PF16874"/>
    </source>
</evidence>
<dbReference type="PRINTS" id="PR00743">
    <property type="entry name" value="GLHYDRLASE36"/>
</dbReference>
<dbReference type="Gene3D" id="2.70.98.60">
    <property type="entry name" value="alpha-galactosidase from lactobacil brevis"/>
    <property type="match status" value="1"/>
</dbReference>
<evidence type="ECO:0000256" key="1">
    <source>
        <dbReference type="ARBA" id="ARBA00001255"/>
    </source>
</evidence>
<dbReference type="CDD" id="cd14791">
    <property type="entry name" value="GH36"/>
    <property type="match status" value="1"/>
</dbReference>
<evidence type="ECO:0000256" key="6">
    <source>
        <dbReference type="PIRSR" id="PIRSR005536-1"/>
    </source>
</evidence>
<dbReference type="Proteomes" id="UP000824242">
    <property type="component" value="Unassembled WGS sequence"/>
</dbReference>
<comment type="similarity">
    <text evidence="5">Belongs to the glycosyl hydrolase.</text>
</comment>
<accession>A0A9D1AN04</accession>
<keyword evidence="4 5" id="KW-0326">Glycosidase</keyword>
<comment type="catalytic activity">
    <reaction evidence="1 5">
        <text>Hydrolysis of terminal, non-reducing alpha-D-galactose residues in alpha-D-galactosides, including galactose oligosaccharides, galactomannans and galactolipids.</text>
        <dbReference type="EC" id="3.2.1.22"/>
    </reaction>
</comment>
<feature type="active site" description="Proton donor" evidence="6">
    <location>
        <position position="546"/>
    </location>
</feature>
<proteinExistence type="inferred from homology"/>
<sequence>MSILFDEKKKLFTLETAHASYQMCVNAYGFLQHLHFGEKLGGGSCEGLQGTGFMSFSPAPDVAGNDYLASPDLTQQEYPVFGSGDYRSHCMAVTFADGGRNPELCYQSHRILTEKPALEGLPALHGDCETLEITLRDRWTDLEVVLLYSVFAQYDAIARSARIVNHTGAAVEVNAALTACLDFSESNFDLLHFWGRHAMERLVERTPLTHGKICVDSVRGTSSHQQNPFVIVCDHAATEDAGRCWGVSLLYSGNFTACAEVDQAACCRVTMGINPTGFSWHLENGESFQTPEAALVYSGEGLGALSRRYHKLYRRNLCRGEWALKQRPVLINNWEATYFDFDDEKLVGIAKTAADLGVEMLVVDDGWFGNRFDDNRALGDWVVNTEKVRGGMKSLCDRINALGMKLGLWFEPEMISEDSDLYRAHPDWCLHVPGRGKSRSRNQLVLDMSRKEVRDHIHDMMYAVLSSANFSYVKWDMNRHLTDVWSADLPAGRQGEVYHRFVLGVYELLDRLETEFPHILFEGCSGGGGRFDAGMLYYHPQIWCSDNTDAIERLEIQYGTSFGYPISAVGSHVSACPNHQTGRTTPFHTRGVVAMSGTFGYELDLNKISEEEKEQVRAQVKQYHRLYSLINDGDYYRLLDMTQQKDLSAWEFAAEDGSRALLNIVYAHVRANCPPPMLYLRGLTPDASYRVTDDTGHEIGVWTGAVLMHAGMRAPIPQEARAYGQTDYAAFQFELERLS</sequence>
<dbReference type="InterPro" id="IPR031705">
    <property type="entry name" value="Glyco_hydro_36_C"/>
</dbReference>
<feature type="domain" description="Glycosyl hydrolase family 36 C-terminal" evidence="7">
    <location>
        <begin position="648"/>
        <end position="733"/>
    </location>
</feature>
<dbReference type="SUPFAM" id="SSF51445">
    <property type="entry name" value="(Trans)glycosidases"/>
    <property type="match status" value="1"/>
</dbReference>
<dbReference type="InterPro" id="IPR013785">
    <property type="entry name" value="Aldolase_TIM"/>
</dbReference>
<dbReference type="GO" id="GO:0004557">
    <property type="term" value="F:alpha-galactosidase activity"/>
    <property type="evidence" value="ECO:0007669"/>
    <property type="project" value="UniProtKB-UniRule"/>
</dbReference>
<dbReference type="AlphaFoldDB" id="A0A9D1AN04"/>
<evidence type="ECO:0000256" key="3">
    <source>
        <dbReference type="ARBA" id="ARBA00022801"/>
    </source>
</evidence>